<dbReference type="InterPro" id="IPR036871">
    <property type="entry name" value="PX_dom_sf"/>
</dbReference>
<dbReference type="PROSITE" id="PS50192">
    <property type="entry name" value="T_SNARE"/>
    <property type="match status" value="1"/>
</dbReference>
<feature type="domain" description="PX" evidence="3">
    <location>
        <begin position="1"/>
        <end position="123"/>
    </location>
</feature>
<dbReference type="Gene3D" id="1.20.5.110">
    <property type="match status" value="1"/>
</dbReference>
<dbReference type="InterPro" id="IPR000727">
    <property type="entry name" value="T_SNARE_dom"/>
</dbReference>
<gene>
    <name evidence="4" type="primary">TBLA0I03290</name>
    <name evidence="4" type="ORF">TBLA_0I03290</name>
</gene>
<name>I2H9D2_HENB6</name>
<sequence length="407" mass="46648">MSLQVRIIDIDNTSQDYTQYVIQVKINSRAPDSKGTLHLIRRRYNDFLNLDTQLNDHYDNYTKQLKKNWWEDGKNVNVITQRKLLLNVFLEDLIIKYSIQDGTTPTSRLPLELQEFLNLKPMNNQPIDIISDNSRGNLGVAPVSTKKLEHDNTQNGSVRNSNKNNGSSLERDFNKSWEAKFKEIQIDLISAKNNMDLLKIRSKLMSLEQSSKSKGYQDNNSHHNMLLSGLHNDLNMAIKSIDGSNKLLSNSNSNYYTSSSNLNLNLNSSAISTKSNLTKPYEFGVHQVFDDQRTNIPGFTNTSNTVRDANSLVTNRDNSNGMSRNKTPSPKQGRVLGNRSVMLQERKDQDEELQRLASTIVRQKEISMAMNKELEQQNDLFGTILQRHRHHSEQAEPSKEQNLQIPW</sequence>
<evidence type="ECO:0000313" key="4">
    <source>
        <dbReference type="EMBL" id="CCH62984.1"/>
    </source>
</evidence>
<dbReference type="InParanoid" id="I2H9D2"/>
<dbReference type="GeneID" id="14498161"/>
<proteinExistence type="predicted"/>
<dbReference type="EMBL" id="HE806324">
    <property type="protein sequence ID" value="CCH62984.1"/>
    <property type="molecule type" value="Genomic_DNA"/>
</dbReference>
<evidence type="ECO:0000313" key="5">
    <source>
        <dbReference type="Proteomes" id="UP000002866"/>
    </source>
</evidence>
<dbReference type="OrthoDB" id="428895at2759"/>
<dbReference type="InterPro" id="IPR001683">
    <property type="entry name" value="PX_dom"/>
</dbReference>
<evidence type="ECO:0000259" key="3">
    <source>
        <dbReference type="PROSITE" id="PS50195"/>
    </source>
</evidence>
<protein>
    <recommendedName>
        <fullName evidence="6">PX domain-containing protein</fullName>
    </recommendedName>
</protein>
<reference evidence="4 5" key="1">
    <citation type="journal article" date="2011" name="Proc. Natl. Acad. Sci. U.S.A.">
        <title>Evolutionary erosion of yeast sex chromosomes by mating-type switching accidents.</title>
        <authorList>
            <person name="Gordon J.L."/>
            <person name="Armisen D."/>
            <person name="Proux-Wera E."/>
            <person name="Oheigeartaigh S.S."/>
            <person name="Byrne K.P."/>
            <person name="Wolfe K.H."/>
        </authorList>
    </citation>
    <scope>NUCLEOTIDE SEQUENCE [LARGE SCALE GENOMIC DNA]</scope>
    <source>
        <strain evidence="5">ATCC 34711 / CBS 6284 / DSM 70876 / NBRC 10599 / NRRL Y-10934 / UCD 77-7</strain>
    </source>
</reference>
<dbReference type="SMART" id="SM00312">
    <property type="entry name" value="PX"/>
    <property type="match status" value="1"/>
</dbReference>
<organism evidence="4 5">
    <name type="scientific">Henningerozyma blattae (strain ATCC 34711 / CBS 6284 / DSM 70876 / NBRC 10599 / NRRL Y-10934 / UCD 77-7)</name>
    <name type="common">Yeast</name>
    <name type="synonym">Tetrapisispora blattae</name>
    <dbReference type="NCBI Taxonomy" id="1071380"/>
    <lineage>
        <taxon>Eukaryota</taxon>
        <taxon>Fungi</taxon>
        <taxon>Dikarya</taxon>
        <taxon>Ascomycota</taxon>
        <taxon>Saccharomycotina</taxon>
        <taxon>Saccharomycetes</taxon>
        <taxon>Saccharomycetales</taxon>
        <taxon>Saccharomycetaceae</taxon>
        <taxon>Henningerozyma</taxon>
    </lineage>
</organism>
<feature type="compositionally biased region" description="Polar residues" evidence="1">
    <location>
        <begin position="312"/>
        <end position="330"/>
    </location>
</feature>
<feature type="domain" description="T-SNARE coiled-coil homology" evidence="2">
    <location>
        <begin position="343"/>
        <end position="384"/>
    </location>
</feature>
<dbReference type="Proteomes" id="UP000002866">
    <property type="component" value="Chromosome 9"/>
</dbReference>
<feature type="compositionally biased region" description="Polar residues" evidence="1">
    <location>
        <begin position="153"/>
        <end position="168"/>
    </location>
</feature>
<dbReference type="GO" id="GO:0035091">
    <property type="term" value="F:phosphatidylinositol binding"/>
    <property type="evidence" value="ECO:0007669"/>
    <property type="project" value="InterPro"/>
</dbReference>
<dbReference type="AlphaFoldDB" id="I2H9D2"/>
<dbReference type="RefSeq" id="XP_004182503.1">
    <property type="nucleotide sequence ID" value="XM_004182455.1"/>
</dbReference>
<dbReference type="Gene3D" id="3.30.1520.10">
    <property type="entry name" value="Phox-like domain"/>
    <property type="match status" value="1"/>
</dbReference>
<accession>I2H9D2</accession>
<dbReference type="PROSITE" id="PS50195">
    <property type="entry name" value="PX"/>
    <property type="match status" value="1"/>
</dbReference>
<feature type="region of interest" description="Disordered" evidence="1">
    <location>
        <begin position="312"/>
        <end position="334"/>
    </location>
</feature>
<evidence type="ECO:0000256" key="1">
    <source>
        <dbReference type="SAM" id="MobiDB-lite"/>
    </source>
</evidence>
<evidence type="ECO:0008006" key="6">
    <source>
        <dbReference type="Google" id="ProtNLM"/>
    </source>
</evidence>
<dbReference type="SUPFAM" id="SSF58038">
    <property type="entry name" value="SNARE fusion complex"/>
    <property type="match status" value="1"/>
</dbReference>
<keyword evidence="5" id="KW-1185">Reference proteome</keyword>
<dbReference type="KEGG" id="tbl:TBLA_0I03290"/>
<dbReference type="SUPFAM" id="SSF64268">
    <property type="entry name" value="PX domain"/>
    <property type="match status" value="1"/>
</dbReference>
<dbReference type="Pfam" id="PF00787">
    <property type="entry name" value="PX"/>
    <property type="match status" value="1"/>
</dbReference>
<feature type="region of interest" description="Disordered" evidence="1">
    <location>
        <begin position="147"/>
        <end position="169"/>
    </location>
</feature>
<evidence type="ECO:0000259" key="2">
    <source>
        <dbReference type="PROSITE" id="PS50192"/>
    </source>
</evidence>
<dbReference type="HOGENOM" id="CLU_676493_0_0_1"/>